<dbReference type="SUPFAM" id="SSF103084">
    <property type="entry name" value="Holliday junction resolvase RusA"/>
    <property type="match status" value="1"/>
</dbReference>
<proteinExistence type="inferred from homology"/>
<dbReference type="EC" id="3.1.21.10" evidence="14"/>
<dbReference type="GO" id="GO:0006281">
    <property type="term" value="P:DNA repair"/>
    <property type="evidence" value="ECO:0007669"/>
    <property type="project" value="UniProtKB-KW"/>
</dbReference>
<comment type="similarity">
    <text evidence="2">Belongs to the RusA family.</text>
</comment>
<comment type="cofactor">
    <cofactor evidence="1">
        <name>Mg(2+)</name>
        <dbReference type="ChEBI" id="CHEBI:18420"/>
    </cofactor>
</comment>
<evidence type="ECO:0000313" key="17">
    <source>
        <dbReference type="EMBL" id="ARB06794.1"/>
    </source>
</evidence>
<evidence type="ECO:0000256" key="14">
    <source>
        <dbReference type="ARBA" id="ARBA00029488"/>
    </source>
</evidence>
<evidence type="ECO:0000256" key="3">
    <source>
        <dbReference type="ARBA" id="ARBA00011738"/>
    </source>
</evidence>
<keyword evidence="9 17" id="KW-0378">Hydrolase</keyword>
<sequence length="120" mass="13793">MKLILDVEVPLVAPSVNTYWRANGNRRFITPKGIKFTKDLAHWVKPLMSDKRLRLDIVFCYPDKRKRDCDNSLKSVVDSLVKNGLCLDDEQFDELHIKRGPVIKGGLIKIKVFELDVAIN</sequence>
<keyword evidence="7" id="KW-0255">Endonuclease</keyword>
<dbReference type="EMBL" id="KY670595">
    <property type="protein sequence ID" value="ARB06794.1"/>
    <property type="molecule type" value="Genomic_DNA"/>
</dbReference>
<evidence type="ECO:0000256" key="2">
    <source>
        <dbReference type="ARBA" id="ARBA00008865"/>
    </source>
</evidence>
<keyword evidence="12" id="KW-0234">DNA repair</keyword>
<keyword evidence="5" id="KW-0540">Nuclease</keyword>
<keyword evidence="18" id="KW-1185">Reference proteome</keyword>
<dbReference type="InterPro" id="IPR008822">
    <property type="entry name" value="Endonuclease_RusA-like"/>
</dbReference>
<dbReference type="OrthoDB" id="13525at10239"/>
<evidence type="ECO:0000256" key="1">
    <source>
        <dbReference type="ARBA" id="ARBA00001946"/>
    </source>
</evidence>
<evidence type="ECO:0000256" key="7">
    <source>
        <dbReference type="ARBA" id="ARBA00022759"/>
    </source>
</evidence>
<dbReference type="Pfam" id="PF05866">
    <property type="entry name" value="RusA"/>
    <property type="match status" value="1"/>
</dbReference>
<reference evidence="17 18" key="1">
    <citation type="submission" date="2017-02" db="EMBL/GenBank/DDBJ databases">
        <title>The complete genome of Acinetobacter Baumannii phage WCHABP12.</title>
        <authorList>
            <person name="Zhou W."/>
            <person name="Feng Y."/>
            <person name="Zong Z."/>
        </authorList>
    </citation>
    <scope>NUCLEOTIDE SEQUENCE [LARGE SCALE GENOMIC DNA]</scope>
</reference>
<keyword evidence="10" id="KW-0460">Magnesium</keyword>
<evidence type="ECO:0000256" key="16">
    <source>
        <dbReference type="ARBA" id="ARBA00031953"/>
    </source>
</evidence>
<dbReference type="RefSeq" id="YP_009600547.1">
    <property type="nucleotide sequence ID" value="NC_041924.1"/>
</dbReference>
<keyword evidence="6" id="KW-0479">Metal-binding</keyword>
<dbReference type="GO" id="GO:0008821">
    <property type="term" value="F:crossover junction DNA endonuclease activity"/>
    <property type="evidence" value="ECO:0007669"/>
    <property type="project" value="UniProtKB-EC"/>
</dbReference>
<evidence type="ECO:0000256" key="12">
    <source>
        <dbReference type="ARBA" id="ARBA00023204"/>
    </source>
</evidence>
<evidence type="ECO:0000256" key="10">
    <source>
        <dbReference type="ARBA" id="ARBA00022842"/>
    </source>
</evidence>
<evidence type="ECO:0000256" key="11">
    <source>
        <dbReference type="ARBA" id="ARBA00023172"/>
    </source>
</evidence>
<evidence type="ECO:0000256" key="15">
    <source>
        <dbReference type="ARBA" id="ARBA00030920"/>
    </source>
</evidence>
<dbReference type="KEGG" id="vg:40076352"/>
<evidence type="ECO:0000256" key="8">
    <source>
        <dbReference type="ARBA" id="ARBA00022763"/>
    </source>
</evidence>
<evidence type="ECO:0000256" key="5">
    <source>
        <dbReference type="ARBA" id="ARBA00022722"/>
    </source>
</evidence>
<dbReference type="GO" id="GO:0006310">
    <property type="term" value="P:DNA recombination"/>
    <property type="evidence" value="ECO:0007669"/>
    <property type="project" value="UniProtKB-KW"/>
</dbReference>
<dbReference type="InterPro" id="IPR016281">
    <property type="entry name" value="Endonuclease_RusA"/>
</dbReference>
<protein>
    <recommendedName>
        <fullName evidence="4">Crossover junction endodeoxyribonuclease RusA</fullName>
        <ecNumber evidence="14">3.1.21.10</ecNumber>
    </recommendedName>
    <alternativeName>
        <fullName evidence="15">Holliday junction nuclease RusA</fullName>
    </alternativeName>
    <alternativeName>
        <fullName evidence="16">Holliday junction resolvase</fullName>
    </alternativeName>
</protein>
<accession>A0A1V0DZB9</accession>
<organism evidence="17 18">
    <name type="scientific">Acinetobacter phage WCHABP12</name>
    <dbReference type="NCBI Taxonomy" id="1965454"/>
    <lineage>
        <taxon>Viruses</taxon>
        <taxon>Duplodnaviria</taxon>
        <taxon>Heunggongvirae</taxon>
        <taxon>Uroviricota</taxon>
        <taxon>Caudoviricetes</taxon>
        <taxon>Obolenskvirus</taxon>
        <taxon>Obolenskvirus WCHABP12</taxon>
    </lineage>
</organism>
<comment type="subunit">
    <text evidence="3">Homodimer.</text>
</comment>
<name>A0A1V0DZB9_9CAUD</name>
<gene>
    <name evidence="17" type="primary">rusA</name>
    <name evidence="17" type="ORF">ABP12_00053</name>
</gene>
<dbReference type="Proteomes" id="UP000221758">
    <property type="component" value="Segment"/>
</dbReference>
<evidence type="ECO:0000256" key="4">
    <source>
        <dbReference type="ARBA" id="ARBA00014885"/>
    </source>
</evidence>
<keyword evidence="8" id="KW-0227">DNA damage</keyword>
<evidence type="ECO:0000313" key="18">
    <source>
        <dbReference type="Proteomes" id="UP000221758"/>
    </source>
</evidence>
<evidence type="ECO:0000256" key="13">
    <source>
        <dbReference type="ARBA" id="ARBA00029354"/>
    </source>
</evidence>
<evidence type="ECO:0000256" key="9">
    <source>
        <dbReference type="ARBA" id="ARBA00022801"/>
    </source>
</evidence>
<dbReference type="InterPro" id="IPR036614">
    <property type="entry name" value="RusA-like_sf"/>
</dbReference>
<dbReference type="GeneID" id="40076352"/>
<dbReference type="Gene3D" id="3.30.1330.70">
    <property type="entry name" value="Holliday junction resolvase RusA"/>
    <property type="match status" value="1"/>
</dbReference>
<keyword evidence="11" id="KW-0233">DNA recombination</keyword>
<comment type="catalytic activity">
    <reaction evidence="13">
        <text>Endonucleolytic cleavage at a junction such as a reciprocal single-stranded crossover between two homologous DNA duplexes (Holliday junction).</text>
        <dbReference type="EC" id="3.1.21.10"/>
    </reaction>
</comment>
<dbReference type="PIRSF" id="PIRSF001007">
    <property type="entry name" value="RusA"/>
    <property type="match status" value="1"/>
</dbReference>
<dbReference type="GO" id="GO:0000287">
    <property type="term" value="F:magnesium ion binding"/>
    <property type="evidence" value="ECO:0007669"/>
    <property type="project" value="InterPro"/>
</dbReference>
<evidence type="ECO:0000256" key="6">
    <source>
        <dbReference type="ARBA" id="ARBA00022723"/>
    </source>
</evidence>